<name>A0A0C2ZM31_9AGAM</name>
<evidence type="ECO:0000313" key="2">
    <source>
        <dbReference type="Proteomes" id="UP000053989"/>
    </source>
</evidence>
<reference evidence="1 2" key="1">
    <citation type="submission" date="2014-04" db="EMBL/GenBank/DDBJ databases">
        <authorList>
            <consortium name="DOE Joint Genome Institute"/>
            <person name="Kuo A."/>
            <person name="Kohler A."/>
            <person name="Nagy L.G."/>
            <person name="Floudas D."/>
            <person name="Copeland A."/>
            <person name="Barry K.W."/>
            <person name="Cichocki N."/>
            <person name="Veneault-Fourrey C."/>
            <person name="LaButti K."/>
            <person name="Lindquist E.A."/>
            <person name="Lipzen A."/>
            <person name="Lundell T."/>
            <person name="Morin E."/>
            <person name="Murat C."/>
            <person name="Sun H."/>
            <person name="Tunlid A."/>
            <person name="Henrissat B."/>
            <person name="Grigoriev I.V."/>
            <person name="Hibbett D.S."/>
            <person name="Martin F."/>
            <person name="Nordberg H.P."/>
            <person name="Cantor M.N."/>
            <person name="Hua S.X."/>
        </authorList>
    </citation>
    <scope>NUCLEOTIDE SEQUENCE [LARGE SCALE GENOMIC DNA]</scope>
    <source>
        <strain evidence="1 2">Foug A</strain>
    </source>
</reference>
<evidence type="ECO:0000313" key="1">
    <source>
        <dbReference type="EMBL" id="KIM53672.1"/>
    </source>
</evidence>
<dbReference type="Proteomes" id="UP000053989">
    <property type="component" value="Unassembled WGS sequence"/>
</dbReference>
<dbReference type="HOGENOM" id="CLU_2924005_0_0_1"/>
<gene>
    <name evidence="1" type="ORF">SCLCIDRAFT_1222651</name>
</gene>
<organism evidence="1 2">
    <name type="scientific">Scleroderma citrinum Foug A</name>
    <dbReference type="NCBI Taxonomy" id="1036808"/>
    <lineage>
        <taxon>Eukaryota</taxon>
        <taxon>Fungi</taxon>
        <taxon>Dikarya</taxon>
        <taxon>Basidiomycota</taxon>
        <taxon>Agaricomycotina</taxon>
        <taxon>Agaricomycetes</taxon>
        <taxon>Agaricomycetidae</taxon>
        <taxon>Boletales</taxon>
        <taxon>Sclerodermatineae</taxon>
        <taxon>Sclerodermataceae</taxon>
        <taxon>Scleroderma</taxon>
    </lineage>
</organism>
<dbReference type="EMBL" id="KN822174">
    <property type="protein sequence ID" value="KIM53672.1"/>
    <property type="molecule type" value="Genomic_DNA"/>
</dbReference>
<reference evidence="2" key="2">
    <citation type="submission" date="2015-01" db="EMBL/GenBank/DDBJ databases">
        <title>Evolutionary Origins and Diversification of the Mycorrhizal Mutualists.</title>
        <authorList>
            <consortium name="DOE Joint Genome Institute"/>
            <consortium name="Mycorrhizal Genomics Consortium"/>
            <person name="Kohler A."/>
            <person name="Kuo A."/>
            <person name="Nagy L.G."/>
            <person name="Floudas D."/>
            <person name="Copeland A."/>
            <person name="Barry K.W."/>
            <person name="Cichocki N."/>
            <person name="Veneault-Fourrey C."/>
            <person name="LaButti K."/>
            <person name="Lindquist E.A."/>
            <person name="Lipzen A."/>
            <person name="Lundell T."/>
            <person name="Morin E."/>
            <person name="Murat C."/>
            <person name="Riley R."/>
            <person name="Ohm R."/>
            <person name="Sun H."/>
            <person name="Tunlid A."/>
            <person name="Henrissat B."/>
            <person name="Grigoriev I.V."/>
            <person name="Hibbett D.S."/>
            <person name="Martin F."/>
        </authorList>
    </citation>
    <scope>NUCLEOTIDE SEQUENCE [LARGE SCALE GENOMIC DNA]</scope>
    <source>
        <strain evidence="2">Foug A</strain>
    </source>
</reference>
<dbReference type="InParanoid" id="A0A0C2ZM31"/>
<sequence length="61" mass="6942">MIDGTTSLNSDDAIELYYHASNEGNAEETMNRNVPRIAIRSCCDEWLGDGLRSAQYMQWLD</sequence>
<proteinExistence type="predicted"/>
<dbReference type="AlphaFoldDB" id="A0A0C2ZM31"/>
<accession>A0A0C2ZM31</accession>
<protein>
    <submittedName>
        <fullName evidence="1">Uncharacterized protein</fullName>
    </submittedName>
</protein>
<keyword evidence="2" id="KW-1185">Reference proteome</keyword>